<comment type="caution">
    <text evidence="2">The sequence shown here is derived from an EMBL/GenBank/DDBJ whole genome shotgun (WGS) entry which is preliminary data.</text>
</comment>
<dbReference type="Pfam" id="PF13166">
    <property type="entry name" value="AAA_13"/>
    <property type="match status" value="1"/>
</dbReference>
<feature type="domain" description="Protein CR006 P-loop" evidence="1">
    <location>
        <begin position="129"/>
        <end position="347"/>
    </location>
</feature>
<evidence type="ECO:0000259" key="1">
    <source>
        <dbReference type="Pfam" id="PF13166"/>
    </source>
</evidence>
<dbReference type="RefSeq" id="WP_282591975.1">
    <property type="nucleotide sequence ID" value="NZ_JAPAAF010000016.1"/>
</dbReference>
<dbReference type="Gene3D" id="3.40.50.300">
    <property type="entry name" value="P-loop containing nucleotide triphosphate hydrolases"/>
    <property type="match status" value="1"/>
</dbReference>
<dbReference type="Proteomes" id="UP001163821">
    <property type="component" value="Unassembled WGS sequence"/>
</dbReference>
<evidence type="ECO:0000313" key="3">
    <source>
        <dbReference type="Proteomes" id="UP001163821"/>
    </source>
</evidence>
<dbReference type="AlphaFoldDB" id="A0AA41Y9D9"/>
<dbReference type="InterPro" id="IPR026866">
    <property type="entry name" value="CR006_AAA"/>
</dbReference>
<proteinExistence type="predicted"/>
<protein>
    <submittedName>
        <fullName evidence="2">AAA family ATPase</fullName>
    </submittedName>
</protein>
<accession>A0AA41Y9D9</accession>
<keyword evidence="3" id="KW-1185">Reference proteome</keyword>
<evidence type="ECO:0000313" key="2">
    <source>
        <dbReference type="EMBL" id="MCW0483373.1"/>
    </source>
</evidence>
<dbReference type="InterPro" id="IPR027417">
    <property type="entry name" value="P-loop_NTPase"/>
</dbReference>
<gene>
    <name evidence="2" type="ORF">N2K84_11570</name>
</gene>
<sequence>MSNIKEVAKQLKDVNEYITIIYAFNATGKTRLSVAYKDVTKAENKGNHAGVYYNAFSEDLFVWDNDEENDNENIKLDIKPSSLNKFYSLLTEDNVKEELLQYNPYYDFKFNQHTDPEIGIESVSFFLVGDEDKTIKISRGEERIFIWCFFLALFKVEGWADVQNAHFFIDDPVSSLDDNNIFLTADTIFRLAEENFGSKKKIIVTTHHIGLFSILFDRLNNGEKSDRYKKNSKSFMLKRHDGKLELNEFKKEVFLFHLHLFQVLDEAKKTQLYTFHFVLLRQLLENIVSFLGKSQIKFVLEEIKVDKPEETITMLNSLSHKKVFFPQISEMNDFEIKTFEEVFDKLLVKYNFKF</sequence>
<name>A0AA41Y9D9_9BACT</name>
<dbReference type="EMBL" id="JAPAAF010000016">
    <property type="protein sequence ID" value="MCW0483373.1"/>
    <property type="molecule type" value="Genomic_DNA"/>
</dbReference>
<reference evidence="2" key="1">
    <citation type="submission" date="2022-10" db="EMBL/GenBank/DDBJ databases">
        <title>Gaoshiqiia sediminis gen. nov., sp. nov., isolated from coastal sediment.</title>
        <authorList>
            <person name="Yu W.X."/>
            <person name="Mu D.S."/>
            <person name="Du J.Z."/>
            <person name="Liang Y.Q."/>
        </authorList>
    </citation>
    <scope>NUCLEOTIDE SEQUENCE</scope>
    <source>
        <strain evidence="2">A06</strain>
    </source>
</reference>
<organism evidence="2 3">
    <name type="scientific">Gaoshiqia sediminis</name>
    <dbReference type="NCBI Taxonomy" id="2986998"/>
    <lineage>
        <taxon>Bacteria</taxon>
        <taxon>Pseudomonadati</taxon>
        <taxon>Bacteroidota</taxon>
        <taxon>Bacteroidia</taxon>
        <taxon>Marinilabiliales</taxon>
        <taxon>Prolixibacteraceae</taxon>
        <taxon>Gaoshiqia</taxon>
    </lineage>
</organism>
<dbReference type="SUPFAM" id="SSF52540">
    <property type="entry name" value="P-loop containing nucleoside triphosphate hydrolases"/>
    <property type="match status" value="1"/>
</dbReference>